<proteinExistence type="predicted"/>
<evidence type="ECO:0000313" key="2">
    <source>
        <dbReference type="EMBL" id="QHT98310.1"/>
    </source>
</evidence>
<dbReference type="InterPro" id="IPR035437">
    <property type="entry name" value="SNase_OB-fold_sf"/>
</dbReference>
<protein>
    <recommendedName>
        <fullName evidence="1">TNase-like domain-containing protein</fullName>
    </recommendedName>
</protein>
<feature type="domain" description="TNase-like" evidence="1">
    <location>
        <begin position="107"/>
        <end position="159"/>
    </location>
</feature>
<sequence>MNCCFTKRILSGVDDSIPVFSLNNYEGYAKITSVYDGDTFKAVIILHGRPLKFTFRTIGYDSAEMKPSLGMRARADHIHLARLARDMFKEECGFDDRAPFRLWNPFMCRNKVNGLVWIECGKNDKYGRPLVTVYRRKGDKQSVNQKMIESGIVNVYDGKKKDSFSLKI</sequence>
<dbReference type="InterPro" id="IPR016071">
    <property type="entry name" value="Staphylococal_nuclease_OB-fold"/>
</dbReference>
<dbReference type="EMBL" id="MN740292">
    <property type="protein sequence ID" value="QHT98310.1"/>
    <property type="molecule type" value="Genomic_DNA"/>
</dbReference>
<dbReference type="Gene3D" id="2.40.50.90">
    <property type="match status" value="1"/>
</dbReference>
<name>A0A6C0J0H7_9ZZZZ</name>
<dbReference type="Pfam" id="PF00565">
    <property type="entry name" value="SNase"/>
    <property type="match status" value="1"/>
</dbReference>
<reference evidence="2" key="1">
    <citation type="journal article" date="2020" name="Nature">
        <title>Giant virus diversity and host interactions through global metagenomics.</title>
        <authorList>
            <person name="Schulz F."/>
            <person name="Roux S."/>
            <person name="Paez-Espino D."/>
            <person name="Jungbluth S."/>
            <person name="Walsh D.A."/>
            <person name="Denef V.J."/>
            <person name="McMahon K.D."/>
            <person name="Konstantinidis K.T."/>
            <person name="Eloe-Fadrosh E.A."/>
            <person name="Kyrpides N.C."/>
            <person name="Woyke T."/>
        </authorList>
    </citation>
    <scope>NUCLEOTIDE SEQUENCE</scope>
    <source>
        <strain evidence="2">GVMAG-M-3300025652-16</strain>
    </source>
</reference>
<dbReference type="AlphaFoldDB" id="A0A6C0J0H7"/>
<evidence type="ECO:0000259" key="1">
    <source>
        <dbReference type="Pfam" id="PF00565"/>
    </source>
</evidence>
<organism evidence="2">
    <name type="scientific">viral metagenome</name>
    <dbReference type="NCBI Taxonomy" id="1070528"/>
    <lineage>
        <taxon>unclassified sequences</taxon>
        <taxon>metagenomes</taxon>
        <taxon>organismal metagenomes</taxon>
    </lineage>
</organism>
<accession>A0A6C0J0H7</accession>
<dbReference type="SUPFAM" id="SSF50199">
    <property type="entry name" value="Staphylococcal nuclease"/>
    <property type="match status" value="1"/>
</dbReference>